<sequence>MTFRALATAATLALAGCAVTPADTCQLQHPPTASRIRVTHGVALATYPGQVPADFDGCQRTWIGDERELAGMRVLATAHFAAGRVVRFEGTPPDGPAYVCRYVAGRLDAASSSNARNCPVSASQLEAGSP</sequence>
<feature type="chain" id="PRO_5046326692" description="Lipoprotein" evidence="1">
    <location>
        <begin position="23"/>
        <end position="130"/>
    </location>
</feature>
<protein>
    <recommendedName>
        <fullName evidence="4">Lipoprotein</fullName>
    </recommendedName>
</protein>
<evidence type="ECO:0008006" key="4">
    <source>
        <dbReference type="Google" id="ProtNLM"/>
    </source>
</evidence>
<keyword evidence="1" id="KW-0732">Signal</keyword>
<proteinExistence type="predicted"/>
<evidence type="ECO:0000313" key="2">
    <source>
        <dbReference type="EMBL" id="QJW85101.1"/>
    </source>
</evidence>
<name>A0ABX6P7K9_9BURK</name>
<evidence type="ECO:0000256" key="1">
    <source>
        <dbReference type="SAM" id="SignalP"/>
    </source>
</evidence>
<dbReference type="PROSITE" id="PS51257">
    <property type="entry name" value="PROKAR_LIPOPROTEIN"/>
    <property type="match status" value="1"/>
</dbReference>
<keyword evidence="3" id="KW-1185">Reference proteome</keyword>
<organism evidence="2 3">
    <name type="scientific">Ramlibacter terrae</name>
    <dbReference type="NCBI Taxonomy" id="2732511"/>
    <lineage>
        <taxon>Bacteria</taxon>
        <taxon>Pseudomonadati</taxon>
        <taxon>Pseudomonadota</taxon>
        <taxon>Betaproteobacteria</taxon>
        <taxon>Burkholderiales</taxon>
        <taxon>Comamonadaceae</taxon>
        <taxon>Ramlibacter</taxon>
    </lineage>
</organism>
<accession>A0ABX6P7K9</accession>
<dbReference type="Proteomes" id="UP000500826">
    <property type="component" value="Chromosome"/>
</dbReference>
<reference evidence="2 3" key="2">
    <citation type="submission" date="2020-05" db="EMBL/GenBank/DDBJ databases">
        <authorList>
            <person name="Khan S.A."/>
            <person name="Jeon C.O."/>
            <person name="Chun B.H."/>
        </authorList>
    </citation>
    <scope>NUCLEOTIDE SEQUENCE [LARGE SCALE GENOMIC DNA]</scope>
    <source>
        <strain evidence="2 3">H242</strain>
    </source>
</reference>
<evidence type="ECO:0000313" key="3">
    <source>
        <dbReference type="Proteomes" id="UP000500826"/>
    </source>
</evidence>
<reference evidence="2 3" key="1">
    <citation type="submission" date="2020-05" db="EMBL/GenBank/DDBJ databases">
        <title>Ramlibacter rhizophilus sp. nov., isolated from rhizosphere soil of national flower Mugunghwa from South Korea.</title>
        <authorList>
            <person name="Zheng-Fei Y."/>
            <person name="Huan T."/>
        </authorList>
    </citation>
    <scope>NUCLEOTIDE SEQUENCE [LARGE SCALE GENOMIC DNA]</scope>
    <source>
        <strain evidence="2 3">H242</strain>
    </source>
</reference>
<dbReference type="EMBL" id="CP053418">
    <property type="protein sequence ID" value="QJW85101.1"/>
    <property type="molecule type" value="Genomic_DNA"/>
</dbReference>
<feature type="signal peptide" evidence="1">
    <location>
        <begin position="1"/>
        <end position="22"/>
    </location>
</feature>
<gene>
    <name evidence="2" type="ORF">HK414_21355</name>
</gene>